<dbReference type="SUPFAM" id="SSF53597">
    <property type="entry name" value="Dihydrofolate reductase-like"/>
    <property type="match status" value="1"/>
</dbReference>
<evidence type="ECO:0000313" key="4">
    <source>
        <dbReference type="EMBL" id="GAA1632139.1"/>
    </source>
</evidence>
<name>A0ABP4R646_9ACTN</name>
<dbReference type="Proteomes" id="UP001501319">
    <property type="component" value="Unassembled WGS sequence"/>
</dbReference>
<keyword evidence="5" id="KW-1185">Reference proteome</keyword>
<dbReference type="Pfam" id="PF01872">
    <property type="entry name" value="RibD_C"/>
    <property type="match status" value="1"/>
</dbReference>
<evidence type="ECO:0000259" key="3">
    <source>
        <dbReference type="Pfam" id="PF08327"/>
    </source>
</evidence>
<organism evidence="4 5">
    <name type="scientific">Kribbella alba</name>
    <dbReference type="NCBI Taxonomy" id="190197"/>
    <lineage>
        <taxon>Bacteria</taxon>
        <taxon>Bacillati</taxon>
        <taxon>Actinomycetota</taxon>
        <taxon>Actinomycetes</taxon>
        <taxon>Propionibacteriales</taxon>
        <taxon>Kribbellaceae</taxon>
        <taxon>Kribbella</taxon>
    </lineage>
</organism>
<evidence type="ECO:0000259" key="2">
    <source>
        <dbReference type="Pfam" id="PF01872"/>
    </source>
</evidence>
<evidence type="ECO:0008006" key="6">
    <source>
        <dbReference type="Google" id="ProtNLM"/>
    </source>
</evidence>
<dbReference type="InterPro" id="IPR013538">
    <property type="entry name" value="ASHA1/2-like_C"/>
</dbReference>
<dbReference type="InterPro" id="IPR050765">
    <property type="entry name" value="Riboflavin_Biosynth_HTPR"/>
</dbReference>
<dbReference type="SUPFAM" id="SSF55961">
    <property type="entry name" value="Bet v1-like"/>
    <property type="match status" value="1"/>
</dbReference>
<feature type="domain" description="Activator of Hsp90 ATPase homologue 1/2-like C-terminal" evidence="3">
    <location>
        <begin position="24"/>
        <end position="155"/>
    </location>
</feature>
<dbReference type="EMBL" id="BAAANE010000004">
    <property type="protein sequence ID" value="GAA1632139.1"/>
    <property type="molecule type" value="Genomic_DNA"/>
</dbReference>
<dbReference type="Gene3D" id="3.40.430.10">
    <property type="entry name" value="Dihydrofolate Reductase, subunit A"/>
    <property type="match status" value="1"/>
</dbReference>
<dbReference type="InterPro" id="IPR024072">
    <property type="entry name" value="DHFR-like_dom_sf"/>
</dbReference>
<dbReference type="RefSeq" id="WP_344110776.1">
    <property type="nucleotide sequence ID" value="NZ_BAAANE010000004.1"/>
</dbReference>
<dbReference type="PANTHER" id="PTHR38011:SF12">
    <property type="entry name" value="BIFUNCTIONAL DEAMINASE-REDUCTASE DOMAIN PROTEIN"/>
    <property type="match status" value="1"/>
</dbReference>
<dbReference type="Pfam" id="PF08327">
    <property type="entry name" value="AHSA1"/>
    <property type="match status" value="1"/>
</dbReference>
<dbReference type="InterPro" id="IPR023393">
    <property type="entry name" value="START-like_dom_sf"/>
</dbReference>
<comment type="similarity">
    <text evidence="1">Belongs to the AHA1 family.</text>
</comment>
<dbReference type="InterPro" id="IPR002734">
    <property type="entry name" value="RibDG_C"/>
</dbReference>
<dbReference type="CDD" id="cd07826">
    <property type="entry name" value="SRPBCC_CalC_Aha1-like_9"/>
    <property type="match status" value="1"/>
</dbReference>
<evidence type="ECO:0000256" key="1">
    <source>
        <dbReference type="ARBA" id="ARBA00006817"/>
    </source>
</evidence>
<feature type="domain" description="Bacterial bifunctional deaminase-reductase C-terminal" evidence="2">
    <location>
        <begin position="166"/>
        <end position="348"/>
    </location>
</feature>
<proteinExistence type="inferred from homology"/>
<dbReference type="PANTHER" id="PTHR38011">
    <property type="entry name" value="DIHYDROFOLATE REDUCTASE FAMILY PROTEIN (AFU_ORTHOLOGUE AFUA_8G06820)"/>
    <property type="match status" value="1"/>
</dbReference>
<evidence type="ECO:0000313" key="5">
    <source>
        <dbReference type="Proteomes" id="UP001501319"/>
    </source>
</evidence>
<protein>
    <recommendedName>
        <fullName evidence="6">Bacterial bifunctional deaminase-reductase C-terminal domain-containing protein</fullName>
    </recommendedName>
</protein>
<comment type="caution">
    <text evidence="4">The sequence shown here is derived from an EMBL/GenBank/DDBJ whole genome shotgun (WGS) entry which is preliminary data.</text>
</comment>
<accession>A0ABP4R646</accession>
<reference evidence="5" key="1">
    <citation type="journal article" date="2019" name="Int. J. Syst. Evol. Microbiol.">
        <title>The Global Catalogue of Microorganisms (GCM) 10K type strain sequencing project: providing services to taxonomists for standard genome sequencing and annotation.</title>
        <authorList>
            <consortium name="The Broad Institute Genomics Platform"/>
            <consortium name="The Broad Institute Genome Sequencing Center for Infectious Disease"/>
            <person name="Wu L."/>
            <person name="Ma J."/>
        </authorList>
    </citation>
    <scope>NUCLEOTIDE SEQUENCE [LARGE SCALE GENOMIC DNA]</scope>
    <source>
        <strain evidence="5">JCM 14306</strain>
    </source>
</reference>
<gene>
    <name evidence="4" type="ORF">GCM10009744_20550</name>
</gene>
<sequence>MSTNPTTISAPPDTPFIEVTRDFDATPEQLFRVSTDPDLVADWLGPREIEMELQQYDVRPGGSYRFIHREPDGTEHAFRGVFHTVVPNERIIQTFEWEGAPGQVSLDDTSYEPIETGVRLRTRSVFPSVQWRDEMIAYGMERGIRDSMDRLSELAAQEPKPTRSQVVVDISMSLDGYVTGPGVGLDNGLGDGGEVLHSWAIEGDAADRAVLDDQFARTGAVVQGRKLFDIIDGPHGWNDEMGYGAQPEGNTAPPIFVVTHSAPNKTRLGDRFHFVTDGMESALRQAREVANGKDIVVMGGGEICHQFLAAGLVDLVRLHVAPVVLGDGTRLFPADSSATVALELVEAVSTPAAQHLTYRVTPQKDN</sequence>
<dbReference type="Gene3D" id="3.30.530.20">
    <property type="match status" value="1"/>
</dbReference>